<feature type="compositionally biased region" description="Polar residues" evidence="14">
    <location>
        <begin position="293"/>
        <end position="304"/>
    </location>
</feature>
<dbReference type="PANTHER" id="PTHR12442">
    <property type="entry name" value="DYNEIN INTERMEDIATE CHAIN"/>
    <property type="match status" value="1"/>
</dbReference>
<feature type="coiled-coil region" evidence="13">
    <location>
        <begin position="130"/>
        <end position="191"/>
    </location>
</feature>
<evidence type="ECO:0000256" key="12">
    <source>
        <dbReference type="PROSITE-ProRule" id="PRU00221"/>
    </source>
</evidence>
<keyword evidence="4" id="KW-0677">Repeat</keyword>
<keyword evidence="6" id="KW-0969">Cilium</keyword>
<evidence type="ECO:0000256" key="1">
    <source>
        <dbReference type="ARBA" id="ARBA00004611"/>
    </source>
</evidence>
<feature type="region of interest" description="Disordered" evidence="14">
    <location>
        <begin position="446"/>
        <end position="540"/>
    </location>
</feature>
<dbReference type="SUPFAM" id="SSF50978">
    <property type="entry name" value="WD40 repeat-like"/>
    <property type="match status" value="1"/>
</dbReference>
<feature type="region of interest" description="Disordered" evidence="14">
    <location>
        <begin position="108"/>
        <end position="127"/>
    </location>
</feature>
<dbReference type="PROSITE" id="PS50082">
    <property type="entry name" value="WD_REPEATS_2"/>
    <property type="match status" value="1"/>
</dbReference>
<dbReference type="GO" id="GO:0045504">
    <property type="term" value="F:dynein heavy chain binding"/>
    <property type="evidence" value="ECO:0007669"/>
    <property type="project" value="TreeGrafter"/>
</dbReference>
<evidence type="ECO:0000256" key="5">
    <source>
        <dbReference type="ARBA" id="ARBA00022846"/>
    </source>
</evidence>
<keyword evidence="2" id="KW-0963">Cytoplasm</keyword>
<feature type="compositionally biased region" description="Low complexity" evidence="14">
    <location>
        <begin position="271"/>
        <end position="283"/>
    </location>
</feature>
<evidence type="ECO:0000256" key="11">
    <source>
        <dbReference type="ARBA" id="ARBA00041557"/>
    </source>
</evidence>
<sequence length="928" mass="100509">MSQRQSALPSKPSLTNRHSSGGKSNKLQANVSLPKSIGKSASSANRSKMKNQSSSEVNKGEMHVLLNDKDVTPKPLLSSTAQATPAEGDDLLDAIGKKEVDDADFEEPTHKPNLAVAGGALDKSGGGEKQKALQLTEEELEKEIEIILEETPTMELFHSPSLIVTAQTDDYEKIMERNKAYEALLKNRENADQYASHHAQTLDNPQKPKEITAAPPLTSDAQVEASQYEIFDAFQDTQKPRQLELQDQCSKQANEIMGAVLQHAGTLLDVTTTSGSSEAGTARGRARGREGDSQASIRGGNSSLKGKRSTSSPSRSRERDKGKKTGGGTKQGDKRGRGLEAKQLSGSAPSRQPSERDESVGPGGTKGGKLEGDAEGEGGAGETEGQKEPEDPMPWTMGADATLPEALKDALRVMERIVSQNVFHKQHMIYRNYPTIEELQAMMNANERGDDEGGGGRAGGHRGSIGGRSKLGKSQAARSEAGGGGAGLVEETSREKEEEGGRSEVAKTEEGGPSEKEGGGKDKMEGSDDGDSLREVEDPDGPRLSDLFCFECHQLTGGLSATAAEWNKSNQDVLAVSYGDLSELPAGGVGGLVLFWSLKNPSYPERVLRTASGVTSLQFSTVYPNLVAAGMHDGSIAIWDLRRPGNAPVVESSEAPLLGDKKHADAVWGLRYVDRGADKMPREFLASVSSDGRVLTWSTKKGLESSLLMMLKRMPNPRLGNTSNHKEGVIFRQASGMGLDFPRTDPSSYLIGTEDGLIHRCSTSYNEQYLDTYYGHAGPVYKVRFNPYWADVFLSASADWSMRLWSVKTTDEALFTYQSTDLSAAVNDVVWSPHNSMAFAACMDDGRVEMWDLDKQPLDPIVVHYPGRNEGRGHRQRTCVGFSLNSPVLVAGDVDGSVEVMRMYHMETPGYSSMEQQERLKAYISRKK</sequence>
<feature type="region of interest" description="Disordered" evidence="14">
    <location>
        <begin position="1"/>
        <end position="89"/>
    </location>
</feature>
<name>A0A0G4I0J3_9ALVE</name>
<reference evidence="15" key="1">
    <citation type="submission" date="2014-11" db="EMBL/GenBank/DDBJ databases">
        <authorList>
            <person name="Otto D Thomas"/>
            <person name="Naeem Raeece"/>
        </authorList>
    </citation>
    <scope>NUCLEOTIDE SEQUENCE</scope>
</reference>
<dbReference type="PROSITE" id="PS00678">
    <property type="entry name" value="WD_REPEATS_1"/>
    <property type="match status" value="1"/>
</dbReference>
<feature type="compositionally biased region" description="Basic and acidic residues" evidence="14">
    <location>
        <begin position="58"/>
        <end position="72"/>
    </location>
</feature>
<feature type="region of interest" description="Disordered" evidence="14">
    <location>
        <begin position="271"/>
        <end position="398"/>
    </location>
</feature>
<dbReference type="EMBL" id="CDMZ01004645">
    <property type="protein sequence ID" value="CEM50382.1"/>
    <property type="molecule type" value="Genomic_DNA"/>
</dbReference>
<evidence type="ECO:0000256" key="2">
    <source>
        <dbReference type="ARBA" id="ARBA00022490"/>
    </source>
</evidence>
<dbReference type="InterPro" id="IPR001680">
    <property type="entry name" value="WD40_rpt"/>
</dbReference>
<evidence type="ECO:0000256" key="4">
    <source>
        <dbReference type="ARBA" id="ARBA00022737"/>
    </source>
</evidence>
<feature type="compositionally biased region" description="Basic and acidic residues" evidence="14">
    <location>
        <begin position="491"/>
        <end position="540"/>
    </location>
</feature>
<evidence type="ECO:0000256" key="7">
    <source>
        <dbReference type="ARBA" id="ARBA00023212"/>
    </source>
</evidence>
<dbReference type="Gene3D" id="2.130.10.10">
    <property type="entry name" value="YVTN repeat-like/Quinoprotein amine dehydrogenase"/>
    <property type="match status" value="2"/>
</dbReference>
<dbReference type="Pfam" id="PF00400">
    <property type="entry name" value="WD40"/>
    <property type="match status" value="3"/>
</dbReference>
<dbReference type="GO" id="GO:0045503">
    <property type="term" value="F:dynein light chain binding"/>
    <property type="evidence" value="ECO:0007669"/>
    <property type="project" value="TreeGrafter"/>
</dbReference>
<protein>
    <recommendedName>
        <fullName evidence="10">Dynein axonemal intermediate chain 4</fullName>
    </recommendedName>
    <alternativeName>
        <fullName evidence="11">WD repeat-containing protein 78</fullName>
    </alternativeName>
</protein>
<dbReference type="PROSITE" id="PS50294">
    <property type="entry name" value="WD_REPEATS_REGION"/>
    <property type="match status" value="1"/>
</dbReference>
<evidence type="ECO:0000256" key="8">
    <source>
        <dbReference type="ARBA" id="ARBA00023273"/>
    </source>
</evidence>
<feature type="compositionally biased region" description="Polar residues" evidence="14">
    <location>
        <begin position="1"/>
        <end position="57"/>
    </location>
</feature>
<feature type="repeat" description="WD" evidence="12">
    <location>
        <begin position="773"/>
        <end position="815"/>
    </location>
</feature>
<evidence type="ECO:0000256" key="10">
    <source>
        <dbReference type="ARBA" id="ARBA00040002"/>
    </source>
</evidence>
<evidence type="ECO:0000313" key="15">
    <source>
        <dbReference type="EMBL" id="CEM50382.1"/>
    </source>
</evidence>
<dbReference type="SMART" id="SM00320">
    <property type="entry name" value="WD40"/>
    <property type="match status" value="5"/>
</dbReference>
<proteinExistence type="predicted"/>
<evidence type="ECO:0000256" key="13">
    <source>
        <dbReference type="SAM" id="Coils"/>
    </source>
</evidence>
<keyword evidence="13" id="KW-0175">Coiled coil</keyword>
<evidence type="ECO:0000256" key="14">
    <source>
        <dbReference type="SAM" id="MobiDB-lite"/>
    </source>
</evidence>
<evidence type="ECO:0000256" key="6">
    <source>
        <dbReference type="ARBA" id="ARBA00023069"/>
    </source>
</evidence>
<dbReference type="GO" id="GO:0005858">
    <property type="term" value="C:axonemal dynein complex"/>
    <property type="evidence" value="ECO:0007669"/>
    <property type="project" value="TreeGrafter"/>
</dbReference>
<dbReference type="AlphaFoldDB" id="A0A0G4I0J3"/>
<keyword evidence="7" id="KW-0206">Cytoskeleton</keyword>
<evidence type="ECO:0000256" key="9">
    <source>
        <dbReference type="ARBA" id="ARBA00024190"/>
    </source>
</evidence>
<feature type="compositionally biased region" description="Basic and acidic residues" evidence="14">
    <location>
        <begin position="331"/>
        <end position="340"/>
    </location>
</feature>
<dbReference type="InterPro" id="IPR050687">
    <property type="entry name" value="Dynein_IC"/>
</dbReference>
<feature type="region of interest" description="Disordered" evidence="14">
    <location>
        <begin position="191"/>
        <end position="213"/>
    </location>
</feature>
<dbReference type="InterPro" id="IPR015943">
    <property type="entry name" value="WD40/YVTN_repeat-like_dom_sf"/>
</dbReference>
<keyword evidence="8" id="KW-0966">Cell projection</keyword>
<organism evidence="15">
    <name type="scientific">Chromera velia CCMP2878</name>
    <dbReference type="NCBI Taxonomy" id="1169474"/>
    <lineage>
        <taxon>Eukaryota</taxon>
        <taxon>Sar</taxon>
        <taxon>Alveolata</taxon>
        <taxon>Colpodellida</taxon>
        <taxon>Chromeraceae</taxon>
        <taxon>Chromera</taxon>
    </lineage>
</organism>
<keyword evidence="5" id="KW-0282">Flagellum</keyword>
<dbReference type="GO" id="GO:0120293">
    <property type="term" value="C:dynein axonemal particle"/>
    <property type="evidence" value="ECO:0007669"/>
    <property type="project" value="UniProtKB-SubCell"/>
</dbReference>
<dbReference type="PANTHER" id="PTHR12442:SF12">
    <property type="entry name" value="DYNEIN AXONEMAL INTERMEDIATE CHAIN 4"/>
    <property type="match status" value="1"/>
</dbReference>
<dbReference type="GO" id="GO:0003341">
    <property type="term" value="P:cilium movement"/>
    <property type="evidence" value="ECO:0007669"/>
    <property type="project" value="TreeGrafter"/>
</dbReference>
<accession>A0A0G4I0J3</accession>
<dbReference type="InterPro" id="IPR036322">
    <property type="entry name" value="WD40_repeat_dom_sf"/>
</dbReference>
<dbReference type="InterPro" id="IPR019775">
    <property type="entry name" value="WD40_repeat_CS"/>
</dbReference>
<comment type="subcellular location">
    <subcellularLocation>
        <location evidence="1">Cytoplasm</location>
        <location evidence="1">Cytoskeleton</location>
        <location evidence="1">Flagellum axoneme</location>
    </subcellularLocation>
    <subcellularLocation>
        <location evidence="9">Dynein axonemal particle</location>
    </subcellularLocation>
</comment>
<gene>
    <name evidence="15" type="ORF">Cvel_1635</name>
</gene>
<evidence type="ECO:0000256" key="3">
    <source>
        <dbReference type="ARBA" id="ARBA00022574"/>
    </source>
</evidence>
<dbReference type="VEuPathDB" id="CryptoDB:Cvel_1635"/>
<dbReference type="PhylomeDB" id="A0A0G4I0J3"/>
<keyword evidence="3 12" id="KW-0853">WD repeat</keyword>
<feature type="compositionally biased region" description="Gly residues" evidence="14">
    <location>
        <begin position="455"/>
        <end position="466"/>
    </location>
</feature>